<evidence type="ECO:0000256" key="1">
    <source>
        <dbReference type="SAM" id="MobiDB-lite"/>
    </source>
</evidence>
<keyword evidence="3" id="KW-1185">Reference proteome</keyword>
<feature type="compositionally biased region" description="Basic and acidic residues" evidence="1">
    <location>
        <begin position="70"/>
        <end position="81"/>
    </location>
</feature>
<protein>
    <recommendedName>
        <fullName evidence="4">Holin</fullName>
    </recommendedName>
</protein>
<evidence type="ECO:0000313" key="2">
    <source>
        <dbReference type="EMBL" id="ASZ74654.1"/>
    </source>
</evidence>
<proteinExistence type="predicted"/>
<sequence length="81" mass="8968">MAKWKNPLAEAKPTTVGLFLLVVLWALFQWRDPTPPPVLDQILVASFGVWFANEAIDKKNKKDDDDDDEPSKAKADDDGGG</sequence>
<name>A0A249XTX5_9CAUD</name>
<reference evidence="3" key="1">
    <citation type="submission" date="2017-08" db="EMBL/GenBank/DDBJ databases">
        <authorList>
            <person name="de Groot N.N."/>
        </authorList>
    </citation>
    <scope>NUCLEOTIDE SEQUENCE [LARGE SCALE GENOMIC DNA]</scope>
</reference>
<accession>A0A249XTX5</accession>
<evidence type="ECO:0000313" key="3">
    <source>
        <dbReference type="Proteomes" id="UP000226037"/>
    </source>
</evidence>
<dbReference type="EMBL" id="MF668280">
    <property type="protein sequence ID" value="ASZ74654.1"/>
    <property type="molecule type" value="Genomic_DNA"/>
</dbReference>
<gene>
    <name evidence="2" type="ORF">SEA_PHABBA_79</name>
</gene>
<organism evidence="2 3">
    <name type="scientific">Mycobacterium phage Phabba</name>
    <dbReference type="NCBI Taxonomy" id="2027899"/>
    <lineage>
        <taxon>Viruses</taxon>
        <taxon>Duplodnaviria</taxon>
        <taxon>Heunggongvirae</taxon>
        <taxon>Uroviricota</taxon>
        <taxon>Caudoviricetes</taxon>
        <taxon>Ceeclamvirinae</taxon>
        <taxon>Myrnavirus</taxon>
        <taxon>Myrnavirus phabba</taxon>
        <taxon>Myranavirus phabba</taxon>
    </lineage>
</organism>
<dbReference type="Proteomes" id="UP000226037">
    <property type="component" value="Segment"/>
</dbReference>
<feature type="region of interest" description="Disordered" evidence="1">
    <location>
        <begin position="58"/>
        <end position="81"/>
    </location>
</feature>
<evidence type="ECO:0008006" key="4">
    <source>
        <dbReference type="Google" id="ProtNLM"/>
    </source>
</evidence>